<keyword evidence="10" id="KW-0456">Lyase</keyword>
<keyword evidence="11" id="KW-0511">Multifunctional enzyme</keyword>
<keyword evidence="12" id="KW-0326">Glycosidase</keyword>
<keyword evidence="8" id="KW-0238">DNA-binding</keyword>
<evidence type="ECO:0000256" key="2">
    <source>
        <dbReference type="ARBA" id="ARBA00012720"/>
    </source>
</evidence>
<keyword evidence="5 13" id="KW-0863">Zinc-finger</keyword>
<keyword evidence="3" id="KW-0479">Metal-binding</keyword>
<proteinExistence type="inferred from homology"/>
<evidence type="ECO:0000256" key="12">
    <source>
        <dbReference type="ARBA" id="ARBA00023295"/>
    </source>
</evidence>
<gene>
    <name evidence="16" type="ORF">E3T25_14685</name>
</gene>
<evidence type="ECO:0000256" key="11">
    <source>
        <dbReference type="ARBA" id="ARBA00023268"/>
    </source>
</evidence>
<evidence type="ECO:0000256" key="4">
    <source>
        <dbReference type="ARBA" id="ARBA00022763"/>
    </source>
</evidence>
<dbReference type="InterPro" id="IPR000214">
    <property type="entry name" value="Znf_DNA_glyclase/AP_lyase"/>
</dbReference>
<dbReference type="PANTHER" id="PTHR42697:SF1">
    <property type="entry name" value="ENDONUCLEASE 8"/>
    <property type="match status" value="1"/>
</dbReference>
<dbReference type="PROSITE" id="PS51068">
    <property type="entry name" value="FPG_CAT"/>
    <property type="match status" value="1"/>
</dbReference>
<evidence type="ECO:0000259" key="15">
    <source>
        <dbReference type="PROSITE" id="PS51068"/>
    </source>
</evidence>
<evidence type="ECO:0000256" key="9">
    <source>
        <dbReference type="ARBA" id="ARBA00023204"/>
    </source>
</evidence>
<sequence length="259" mass="28789">MPEGDTVYRTAWNLDQALHGARLTRCDVRVPAFATVDLTGQTVHEVLSRGKHLLMRVGEASIHSHLKMEGSWHLYRHGSAWRRPAFQARIVLETVEWVAVGFELGLLEVVPLNQEAALLDYLGPDLLGPDWDAAEAVRRLESRPAQPIAVALADQGNLAGLGNVYVNELGFLRGLLPSRPVAEVTDVLGLVALARRLILANRDRTERITTGNARRGMQSWVYGRAGQPCRRCGTAVEQGRLGRTELELRVTYWCPRCQT</sequence>
<keyword evidence="17" id="KW-1185">Reference proteome</keyword>
<dbReference type="PROSITE" id="PS51066">
    <property type="entry name" value="ZF_FPG_2"/>
    <property type="match status" value="1"/>
</dbReference>
<evidence type="ECO:0000256" key="6">
    <source>
        <dbReference type="ARBA" id="ARBA00022801"/>
    </source>
</evidence>
<dbReference type="InterPro" id="IPR044090">
    <property type="entry name" value="Nei2_N"/>
</dbReference>
<dbReference type="InterPro" id="IPR015886">
    <property type="entry name" value="H2TH_FPG"/>
</dbReference>
<dbReference type="SMART" id="SM01232">
    <property type="entry name" value="H2TH"/>
    <property type="match status" value="1"/>
</dbReference>
<accession>A0ABY2J782</accession>
<evidence type="ECO:0000256" key="3">
    <source>
        <dbReference type="ARBA" id="ARBA00022723"/>
    </source>
</evidence>
<dbReference type="Gene3D" id="1.10.8.50">
    <property type="match status" value="1"/>
</dbReference>
<evidence type="ECO:0000259" key="14">
    <source>
        <dbReference type="PROSITE" id="PS51066"/>
    </source>
</evidence>
<dbReference type="EMBL" id="SOGO01000040">
    <property type="protein sequence ID" value="TFC99556.1"/>
    <property type="molecule type" value="Genomic_DNA"/>
</dbReference>
<keyword evidence="9" id="KW-0234">DNA repair</keyword>
<dbReference type="Proteomes" id="UP000297851">
    <property type="component" value="Unassembled WGS sequence"/>
</dbReference>
<dbReference type="SUPFAM" id="SSF81624">
    <property type="entry name" value="N-terminal domain of MutM-like DNA repair proteins"/>
    <property type="match status" value="1"/>
</dbReference>
<evidence type="ECO:0000313" key="16">
    <source>
        <dbReference type="EMBL" id="TFC99556.1"/>
    </source>
</evidence>
<dbReference type="PANTHER" id="PTHR42697">
    <property type="entry name" value="ENDONUCLEASE 8"/>
    <property type="match status" value="1"/>
</dbReference>
<keyword evidence="7" id="KW-0862">Zinc</keyword>
<evidence type="ECO:0000256" key="13">
    <source>
        <dbReference type="PROSITE-ProRule" id="PRU00391"/>
    </source>
</evidence>
<evidence type="ECO:0000256" key="5">
    <source>
        <dbReference type="ARBA" id="ARBA00022771"/>
    </source>
</evidence>
<keyword evidence="6" id="KW-0378">Hydrolase</keyword>
<dbReference type="SUPFAM" id="SSF57716">
    <property type="entry name" value="Glucocorticoid receptor-like (DNA-binding domain)"/>
    <property type="match status" value="1"/>
</dbReference>
<dbReference type="Pfam" id="PF01149">
    <property type="entry name" value="Fapy_DNA_glyco"/>
    <property type="match status" value="1"/>
</dbReference>
<dbReference type="EC" id="4.2.99.18" evidence="2"/>
<feature type="domain" description="Formamidopyrimidine-DNA glycosylase catalytic" evidence="15">
    <location>
        <begin position="2"/>
        <end position="128"/>
    </location>
</feature>
<comment type="similarity">
    <text evidence="1">Belongs to the FPG family.</text>
</comment>
<name>A0ABY2J782_9MICO</name>
<dbReference type="RefSeq" id="WP_104101222.1">
    <property type="nucleotide sequence ID" value="NZ_SOGO01000040.1"/>
</dbReference>
<organism evidence="16 17">
    <name type="scientific">Cryobacterium sandaracinum</name>
    <dbReference type="NCBI Taxonomy" id="1259247"/>
    <lineage>
        <taxon>Bacteria</taxon>
        <taxon>Bacillati</taxon>
        <taxon>Actinomycetota</taxon>
        <taxon>Actinomycetes</taxon>
        <taxon>Micrococcales</taxon>
        <taxon>Microbacteriaceae</taxon>
        <taxon>Cryobacterium</taxon>
    </lineage>
</organism>
<evidence type="ECO:0000256" key="7">
    <source>
        <dbReference type="ARBA" id="ARBA00022833"/>
    </source>
</evidence>
<dbReference type="Gene3D" id="3.20.190.10">
    <property type="entry name" value="MutM-like, N-terminal"/>
    <property type="match status" value="1"/>
</dbReference>
<reference evidence="16 17" key="1">
    <citation type="submission" date="2019-03" db="EMBL/GenBank/DDBJ databases">
        <title>Genomics of glacier-inhabiting Cryobacterium strains.</title>
        <authorList>
            <person name="Liu Q."/>
            <person name="Xin Y.-H."/>
        </authorList>
    </citation>
    <scope>NUCLEOTIDE SEQUENCE [LARGE SCALE GENOMIC DNA]</scope>
    <source>
        <strain evidence="16 17">TMT2-16</strain>
    </source>
</reference>
<keyword evidence="4" id="KW-0227">DNA damage</keyword>
<comment type="caution">
    <text evidence="16">The sequence shown here is derived from an EMBL/GenBank/DDBJ whole genome shotgun (WGS) entry which is preliminary data.</text>
</comment>
<protein>
    <recommendedName>
        <fullName evidence="2">DNA-(apurinic or apyrimidinic site) lyase</fullName>
        <ecNumber evidence="2">4.2.99.18</ecNumber>
    </recommendedName>
</protein>
<dbReference type="InterPro" id="IPR010979">
    <property type="entry name" value="Ribosomal_uS13-like_H2TH"/>
</dbReference>
<dbReference type="SMART" id="SM00898">
    <property type="entry name" value="Fapy_DNA_glyco"/>
    <property type="match status" value="1"/>
</dbReference>
<dbReference type="CDD" id="cd08971">
    <property type="entry name" value="AcNei2_N"/>
    <property type="match status" value="1"/>
</dbReference>
<dbReference type="SUPFAM" id="SSF46946">
    <property type="entry name" value="S13-like H2TH domain"/>
    <property type="match status" value="1"/>
</dbReference>
<dbReference type="InterPro" id="IPR035937">
    <property type="entry name" value="FPG_N"/>
</dbReference>
<evidence type="ECO:0000256" key="8">
    <source>
        <dbReference type="ARBA" id="ARBA00023125"/>
    </source>
</evidence>
<dbReference type="InterPro" id="IPR012319">
    <property type="entry name" value="FPG_cat"/>
</dbReference>
<evidence type="ECO:0000313" key="17">
    <source>
        <dbReference type="Proteomes" id="UP000297851"/>
    </source>
</evidence>
<evidence type="ECO:0000256" key="10">
    <source>
        <dbReference type="ARBA" id="ARBA00023239"/>
    </source>
</evidence>
<feature type="domain" description="FPG-type" evidence="14">
    <location>
        <begin position="220"/>
        <end position="259"/>
    </location>
</feature>
<evidence type="ECO:0000256" key="1">
    <source>
        <dbReference type="ARBA" id="ARBA00009409"/>
    </source>
</evidence>